<name>A0A289YVT4_9CAUD</name>
<evidence type="ECO:0000313" key="1">
    <source>
        <dbReference type="EMBL" id="ATA65607.1"/>
    </source>
</evidence>
<dbReference type="Proteomes" id="UP000223363">
    <property type="component" value="Segment"/>
</dbReference>
<evidence type="ECO:0000313" key="2">
    <source>
        <dbReference type="Proteomes" id="UP000223363"/>
    </source>
</evidence>
<dbReference type="Gene3D" id="3.30.420.240">
    <property type="match status" value="1"/>
</dbReference>
<dbReference type="InterPro" id="IPR027417">
    <property type="entry name" value="P-loop_NTPase"/>
</dbReference>
<proteinExistence type="predicted"/>
<accession>A0A289YVT4</accession>
<protein>
    <submittedName>
        <fullName evidence="1">Terminase large subunit</fullName>
    </submittedName>
</protein>
<dbReference type="EMBL" id="MF285618">
    <property type="protein sequence ID" value="ATA65607.1"/>
    <property type="molecule type" value="Genomic_DNA"/>
</dbReference>
<organism evidence="1 2">
    <name type="scientific">Serratia phage vB_SmaM_ 2050HW</name>
    <dbReference type="NCBI Taxonomy" id="2024252"/>
    <lineage>
        <taxon>Viruses</taxon>
        <taxon>Duplodnaviria</taxon>
        <taxon>Heunggongvirae</taxon>
        <taxon>Uroviricota</taxon>
        <taxon>Caudoviricetes</taxon>
        <taxon>Chimalliviridae</taxon>
        <taxon>Moabitevirus</taxon>
        <taxon>Moabitevirus mv2050HW</taxon>
    </lineage>
</organism>
<gene>
    <name evidence="1" type="ORF">2050HW_00272</name>
</gene>
<reference evidence="2" key="1">
    <citation type="submission" date="2017-06" db="EMBL/GenBank/DDBJ databases">
        <authorList>
            <person name="Zhao X."/>
        </authorList>
    </citation>
    <scope>NUCLEOTIDE SEQUENCE [LARGE SCALE GENOMIC DNA]</scope>
</reference>
<keyword evidence="2" id="KW-1185">Reference proteome</keyword>
<sequence length="704" mass="79835">MILHKKDWDKFPSAIPHITTKNKSFKRFVGVLQKMGIENCWWPLALLNPELANVDPFDPNLTDSQKAAVKLEAEYNIWYYLRECVLVPNPAGDGGDMFRANRANMSLIWSYMNHVAYLLIQPRQTGKSISSYVLYSWLLYIKYRKTRISLVTKSDELRAETTTKVRQIRELLPPYMTITDKTDTIAGDKATYNVRQNLLAVAVSRSDPAGANKVGRGNTSPTVGWDEAPFITHIKIAYTAAMPGMNAAIKAARDRGMPYGTIMTTTAGEQTDRDGEFIHKMWTEAAPWTEHFLDAGDQDKLEGMVKLSCKGRQVLINGTWSHTQVGVSDREHYDNMARAQADGPEADRDFFNIWTSGGANNPLDKGTLAQIVASQRYSDYSEVFAGGYVIHWYLSKEELEERRPNLQMIVGADTSEGGGNDALTLIFTDPYDLSVLGTSVINEALIPKYAEFLHQMLVRYPKSVFIPERKSTGQTFIDYLCIMLHKDGIDPFTRIYNTIVNESDSDRVAFQEIKGSMDHRDDSFYIRRKTKFGFCTGTTTRRTLYSEILQIAGKKGASRVHDKVLISELTGLVSKNGRVDHASGKHDDTVIAWLLSVWLLVYGRNLDYYGIDARRVMTRALESSGMSKEEEQRHMDIEALQRQIESTLEQLKSADSPALAIRYEKRITHLSEMLSEMGIDSVNISGKIEEINDERRRKVYNNYY</sequence>
<dbReference type="Gene3D" id="3.40.50.300">
    <property type="entry name" value="P-loop containing nucleotide triphosphate hydrolases"/>
    <property type="match status" value="1"/>
</dbReference>